<proteinExistence type="predicted"/>
<dbReference type="GeneID" id="103506103"/>
<gene>
    <name evidence="3" type="primary">LOC103506103</name>
</gene>
<protein>
    <submittedName>
        <fullName evidence="3">Uncharacterized protein CG7065</fullName>
    </submittedName>
</protein>
<feature type="compositionally biased region" description="Basic and acidic residues" evidence="1">
    <location>
        <begin position="453"/>
        <end position="506"/>
    </location>
</feature>
<feature type="compositionally biased region" description="Basic and acidic residues" evidence="1">
    <location>
        <begin position="255"/>
        <end position="270"/>
    </location>
</feature>
<feature type="compositionally biased region" description="Low complexity" evidence="1">
    <location>
        <begin position="413"/>
        <end position="426"/>
    </location>
</feature>
<name>A0A1S3CWX1_DIACI</name>
<evidence type="ECO:0000313" key="2">
    <source>
        <dbReference type="Proteomes" id="UP000079169"/>
    </source>
</evidence>
<feature type="compositionally biased region" description="Basic and acidic residues" evidence="1">
    <location>
        <begin position="285"/>
        <end position="310"/>
    </location>
</feature>
<dbReference type="KEGG" id="dci:103506103"/>
<dbReference type="AlphaFoldDB" id="A0A1S3CWX1"/>
<feature type="region of interest" description="Disordered" evidence="1">
    <location>
        <begin position="141"/>
        <end position="176"/>
    </location>
</feature>
<accession>A0A1S3CWX1</accession>
<organism evidence="2 3">
    <name type="scientific">Diaphorina citri</name>
    <name type="common">Asian citrus psyllid</name>
    <dbReference type="NCBI Taxonomy" id="121845"/>
    <lineage>
        <taxon>Eukaryota</taxon>
        <taxon>Metazoa</taxon>
        <taxon>Ecdysozoa</taxon>
        <taxon>Arthropoda</taxon>
        <taxon>Hexapoda</taxon>
        <taxon>Insecta</taxon>
        <taxon>Pterygota</taxon>
        <taxon>Neoptera</taxon>
        <taxon>Paraneoptera</taxon>
        <taxon>Hemiptera</taxon>
        <taxon>Sternorrhyncha</taxon>
        <taxon>Psylloidea</taxon>
        <taxon>Psyllidae</taxon>
        <taxon>Diaphorininae</taxon>
        <taxon>Diaphorina</taxon>
    </lineage>
</organism>
<evidence type="ECO:0000256" key="1">
    <source>
        <dbReference type="SAM" id="MobiDB-lite"/>
    </source>
</evidence>
<feature type="compositionally biased region" description="Low complexity" evidence="1">
    <location>
        <begin position="760"/>
        <end position="775"/>
    </location>
</feature>
<dbReference type="PaxDb" id="121845-A0A1S3CWX1"/>
<reference evidence="3" key="1">
    <citation type="submission" date="2025-08" db="UniProtKB">
        <authorList>
            <consortium name="RefSeq"/>
        </authorList>
    </citation>
    <scope>IDENTIFICATION</scope>
</reference>
<dbReference type="Proteomes" id="UP000079169">
    <property type="component" value="Unplaced"/>
</dbReference>
<dbReference type="STRING" id="121845.A0A1S3CWX1"/>
<feature type="region of interest" description="Disordered" evidence="1">
    <location>
        <begin position="413"/>
        <end position="506"/>
    </location>
</feature>
<dbReference type="RefSeq" id="XP_008468705.2">
    <property type="nucleotide sequence ID" value="XM_008470483.2"/>
</dbReference>
<evidence type="ECO:0000313" key="3">
    <source>
        <dbReference type="RefSeq" id="XP_008468705.2"/>
    </source>
</evidence>
<keyword evidence="2" id="KW-1185">Reference proteome</keyword>
<feature type="compositionally biased region" description="Polar residues" evidence="1">
    <location>
        <begin position="735"/>
        <end position="749"/>
    </location>
</feature>
<feature type="region of interest" description="Disordered" evidence="1">
    <location>
        <begin position="218"/>
        <end position="310"/>
    </location>
</feature>
<feature type="region of interest" description="Disordered" evidence="1">
    <location>
        <begin position="729"/>
        <end position="782"/>
    </location>
</feature>
<sequence>MTVMVVKNIFIASKNFSKTTEPRALHEMTYVLMTSDLCNPSMERRYFPKVFMPIDKFPKAIENKEGVNSIVRRIGMKIEKKYGRMKPRAVSNAQLANHAGKLAVISEINSGPHFGEQPEDVEEWKKFINFKYVLRPEQLALDYPPSPPPPRRKKREVTPPSLYAGKKPTGRLYRRNSPDILIDKEVGAHALNPRTNLSDAVVIGLWIWSSDDITISISRSSSWSQNSENFKKSQDRIRRSRSHERRPGMGRSRSRSRDRASRGSDRDRRLPPRLRSPPGRQLPYPHRERRAEEPPRRPPRASPERSYEDVRRKREKYKLDEFKEELARIEIELLDKLKYHEKNPEKHPLYPEEWKLFWNRRYKELQAEGKDPNAHDFKPEWIDFWDKRMKELHDSELLEKKKELKDRLNITSESLRSRSPSKSSVSDLKNTWHHLTGTEISHRRSRSRSPVPSRRESSRRSTSPRREREISPRRERERDRDLSPRREREREISPRRERERDRDRDHEEYIDPHYMPHMLIPPHGLPYPPRYPGPPLIYPGVRPRFMPRMPLPPGYLPPGMPRLPPSGKVYTDAPLNIITVLRTLTVLENQLGSLGPKCVDLLSQALAMEKNKPTSSVLLMHEENCVMFETIKEKLRGQMMTGVIERHMVNATRHAIKSVEALLFHAPKIEKPKEEETRVPVPDGIDKEAIAKQIAAALVAQGRPDVSNEELEVLIDAVIQMAKAQAESTGKEFNTKNILSQLQGEGSQDTEQPKTEKPKPTQSTSSKSKPQSSTSGLDLSTS</sequence>